<keyword evidence="1" id="KW-0472">Membrane</keyword>
<accession>N9Y5B4</accession>
<evidence type="ECO:0000256" key="1">
    <source>
        <dbReference type="SAM" id="Phobius"/>
    </source>
</evidence>
<organism evidence="2 3">
    <name type="scientific">Clostridium thermobutyricum</name>
    <dbReference type="NCBI Taxonomy" id="29372"/>
    <lineage>
        <taxon>Bacteria</taxon>
        <taxon>Bacillati</taxon>
        <taxon>Bacillota</taxon>
        <taxon>Clostridia</taxon>
        <taxon>Eubacteriales</taxon>
        <taxon>Clostridiaceae</taxon>
        <taxon>Clostridium</taxon>
    </lineage>
</organism>
<name>N9Y5B4_9CLOT</name>
<dbReference type="AlphaFoldDB" id="N9Y5B4"/>
<keyword evidence="1" id="KW-0812">Transmembrane</keyword>
<feature type="transmembrane region" description="Helical" evidence="1">
    <location>
        <begin position="21"/>
        <end position="39"/>
    </location>
</feature>
<dbReference type="HOGENOM" id="CLU_3268014_0_0_9"/>
<keyword evidence="3" id="KW-1185">Reference proteome</keyword>
<proteinExistence type="predicted"/>
<gene>
    <name evidence="2" type="ORF">HMPREF1092_00581</name>
</gene>
<comment type="caution">
    <text evidence="2">The sequence shown here is derived from an EMBL/GenBank/DDBJ whole genome shotgun (WGS) entry which is preliminary data.</text>
</comment>
<sequence length="41" mass="5054">MYKTKGLYNNFNKGIKYNKRLDALNRTLFYCIIIIYYIIKE</sequence>
<evidence type="ECO:0000313" key="3">
    <source>
        <dbReference type="Proteomes" id="UP000013097"/>
    </source>
</evidence>
<protein>
    <submittedName>
        <fullName evidence="2">Uncharacterized protein</fullName>
    </submittedName>
</protein>
<reference evidence="2 3" key="1">
    <citation type="submission" date="2013-01" db="EMBL/GenBank/DDBJ databases">
        <title>The Genome Sequence of Clostridium colicanis 209318.</title>
        <authorList>
            <consortium name="The Broad Institute Genome Sequencing Platform"/>
            <person name="Earl A."/>
            <person name="Ward D."/>
            <person name="Feldgarden M."/>
            <person name="Gevers D."/>
            <person name="Courvalin P."/>
            <person name="Lambert T."/>
            <person name="Walker B."/>
            <person name="Young S.K."/>
            <person name="Zeng Q."/>
            <person name="Gargeya S."/>
            <person name="Fitzgerald M."/>
            <person name="Haas B."/>
            <person name="Abouelleil A."/>
            <person name="Alvarado L."/>
            <person name="Arachchi H.M."/>
            <person name="Berlin A.M."/>
            <person name="Chapman S.B."/>
            <person name="Dewar J."/>
            <person name="Goldberg J."/>
            <person name="Griggs A."/>
            <person name="Gujja S."/>
            <person name="Hansen M."/>
            <person name="Howarth C."/>
            <person name="Imamovic A."/>
            <person name="Larimer J."/>
            <person name="McCowan C."/>
            <person name="Murphy C."/>
            <person name="Neiman D."/>
            <person name="Pearson M."/>
            <person name="Priest M."/>
            <person name="Roberts A."/>
            <person name="Saif S."/>
            <person name="Shea T."/>
            <person name="Sisk P."/>
            <person name="Sykes S."/>
            <person name="Wortman J."/>
            <person name="Nusbaum C."/>
            <person name="Birren B."/>
        </authorList>
    </citation>
    <scope>NUCLEOTIDE SEQUENCE [LARGE SCALE GENOMIC DNA]</scope>
    <source>
        <strain evidence="2 3">209318</strain>
    </source>
</reference>
<dbReference type="Proteomes" id="UP000013097">
    <property type="component" value="Unassembled WGS sequence"/>
</dbReference>
<evidence type="ECO:0000313" key="2">
    <source>
        <dbReference type="EMBL" id="ENZ03394.1"/>
    </source>
</evidence>
<keyword evidence="1" id="KW-1133">Transmembrane helix</keyword>
<dbReference type="EMBL" id="AGYT01000007">
    <property type="protein sequence ID" value="ENZ03394.1"/>
    <property type="molecule type" value="Genomic_DNA"/>
</dbReference>